<reference evidence="2" key="1">
    <citation type="submission" date="2022-01" db="EMBL/GenBank/DDBJ databases">
        <title>Genome sequence and assembly of Parabukholderia sp. RG36.</title>
        <authorList>
            <person name="Chhetri G."/>
        </authorList>
    </citation>
    <scope>NUCLEOTIDE SEQUENCE</scope>
    <source>
        <strain evidence="2">RG36</strain>
    </source>
</reference>
<dbReference type="Pfam" id="PF06527">
    <property type="entry name" value="TniQ"/>
    <property type="match status" value="1"/>
</dbReference>
<feature type="domain" description="TniQ" evidence="1">
    <location>
        <begin position="21"/>
        <end position="134"/>
    </location>
</feature>
<name>A0A9X1RM72_9BURK</name>
<gene>
    <name evidence="2" type="ORF">L5014_03490</name>
</gene>
<dbReference type="Proteomes" id="UP001139308">
    <property type="component" value="Unassembled WGS sequence"/>
</dbReference>
<protein>
    <submittedName>
        <fullName evidence="2">TniQ family protein</fullName>
    </submittedName>
</protein>
<dbReference type="InterPro" id="IPR009492">
    <property type="entry name" value="TniQ"/>
</dbReference>
<dbReference type="EMBL" id="JAKLJA010000002">
    <property type="protein sequence ID" value="MCG5072432.1"/>
    <property type="molecule type" value="Genomic_DNA"/>
</dbReference>
<comment type="caution">
    <text evidence="2">The sequence shown here is derived from an EMBL/GenBank/DDBJ whole genome shotgun (WGS) entry which is preliminary data.</text>
</comment>
<evidence type="ECO:0000259" key="1">
    <source>
        <dbReference type="Pfam" id="PF06527"/>
    </source>
</evidence>
<sequence length="466" mass="52001">MSHLKCQALHRRDPIIGTDLPPVQHESTFSVLLRLAARNVWNRRGICRVFELGDAAHNFSFYDGDSLLQQRIIEMTGWNWKPAERDVDGRLPHLNDALWSQVLRFCPICLSNGFHSLWFQFSAMQECPMHRCLLTDRCQSCGTLVGAYRFTAKLFATPFKCSECAGWIAGAPFIHGGGEDLRRHRSSIEFGFAPVSTWFAEAAGKLQFLNEIACRWTDSDSPFKLLHDRLLTGAMALYHPLPARLRWEFAAPVDIVAWRHKVANSVGGESDMPHRYGYLRYGLPLLVYRATLRALYSFVGTRPCEAESANLPMERPWGLTQVCRLSTLQAAYLLTRMVFERSALLTLGADLRGVVLDDGAFVHALVGNILGRLACRVVVLSAFSMLVALGGHFCRARLANIDNPSFQISSVIAFAGIALANAQYCVAILPKMGKFPVRPAEHVHLNRDVIEVINLALGEARSAYSA</sequence>
<organism evidence="2 3">
    <name type="scientific">Paraburkholderia tagetis</name>
    <dbReference type="NCBI Taxonomy" id="2913261"/>
    <lineage>
        <taxon>Bacteria</taxon>
        <taxon>Pseudomonadati</taxon>
        <taxon>Pseudomonadota</taxon>
        <taxon>Betaproteobacteria</taxon>
        <taxon>Burkholderiales</taxon>
        <taxon>Burkholderiaceae</taxon>
        <taxon>Paraburkholderia</taxon>
    </lineage>
</organism>
<keyword evidence="3" id="KW-1185">Reference proteome</keyword>
<dbReference type="AlphaFoldDB" id="A0A9X1RM72"/>
<evidence type="ECO:0000313" key="2">
    <source>
        <dbReference type="EMBL" id="MCG5072432.1"/>
    </source>
</evidence>
<proteinExistence type="predicted"/>
<evidence type="ECO:0000313" key="3">
    <source>
        <dbReference type="Proteomes" id="UP001139308"/>
    </source>
</evidence>
<accession>A0A9X1RM72</accession>
<dbReference type="RefSeq" id="WP_238462195.1">
    <property type="nucleotide sequence ID" value="NZ_JAKLJA010000002.1"/>
</dbReference>